<organism evidence="8 9">
    <name type="scientific">Strongylus vulgaris</name>
    <name type="common">Blood worm</name>
    <dbReference type="NCBI Taxonomy" id="40348"/>
    <lineage>
        <taxon>Eukaryota</taxon>
        <taxon>Metazoa</taxon>
        <taxon>Ecdysozoa</taxon>
        <taxon>Nematoda</taxon>
        <taxon>Chromadorea</taxon>
        <taxon>Rhabditida</taxon>
        <taxon>Rhabditina</taxon>
        <taxon>Rhabditomorpha</taxon>
        <taxon>Strongyloidea</taxon>
        <taxon>Strongylidae</taxon>
        <taxon>Strongylus</taxon>
    </lineage>
</organism>
<evidence type="ECO:0000256" key="4">
    <source>
        <dbReference type="ARBA" id="ARBA00022989"/>
    </source>
</evidence>
<feature type="transmembrane region" description="Helical" evidence="6">
    <location>
        <begin position="67"/>
        <end position="86"/>
    </location>
</feature>
<dbReference type="GO" id="GO:0016020">
    <property type="term" value="C:membrane"/>
    <property type="evidence" value="ECO:0007669"/>
    <property type="project" value="UniProtKB-SubCell"/>
</dbReference>
<name>A0A3P7JT00_STRVU</name>
<evidence type="ECO:0000256" key="1">
    <source>
        <dbReference type="ARBA" id="ARBA00004141"/>
    </source>
</evidence>
<gene>
    <name evidence="8" type="ORF">SVUK_LOCUS19151</name>
</gene>
<dbReference type="InterPro" id="IPR036259">
    <property type="entry name" value="MFS_trans_sf"/>
</dbReference>
<dbReference type="InterPro" id="IPR011701">
    <property type="entry name" value="MFS"/>
</dbReference>
<evidence type="ECO:0000256" key="5">
    <source>
        <dbReference type="ARBA" id="ARBA00023136"/>
    </source>
</evidence>
<feature type="domain" description="Major facilitator superfamily (MFS) profile" evidence="7">
    <location>
        <begin position="1"/>
        <end position="92"/>
    </location>
</feature>
<dbReference type="GO" id="GO:0022857">
    <property type="term" value="F:transmembrane transporter activity"/>
    <property type="evidence" value="ECO:0007669"/>
    <property type="project" value="InterPro"/>
</dbReference>
<dbReference type="PROSITE" id="PS50850">
    <property type="entry name" value="MFS"/>
    <property type="match status" value="1"/>
</dbReference>
<dbReference type="SUPFAM" id="SSF103473">
    <property type="entry name" value="MFS general substrate transporter"/>
    <property type="match status" value="1"/>
</dbReference>
<evidence type="ECO:0000259" key="7">
    <source>
        <dbReference type="PROSITE" id="PS50850"/>
    </source>
</evidence>
<feature type="non-terminal residue" evidence="8">
    <location>
        <position position="148"/>
    </location>
</feature>
<dbReference type="InterPro" id="IPR001958">
    <property type="entry name" value="Tet-R_TetA/multi-R_MdtG-like"/>
</dbReference>
<dbReference type="Pfam" id="PF07690">
    <property type="entry name" value="MFS_1"/>
    <property type="match status" value="1"/>
</dbReference>
<proteinExistence type="predicted"/>
<dbReference type="AlphaFoldDB" id="A0A3P7JT00"/>
<evidence type="ECO:0000256" key="6">
    <source>
        <dbReference type="SAM" id="Phobius"/>
    </source>
</evidence>
<dbReference type="OrthoDB" id="419616at2759"/>
<dbReference type="PANTHER" id="PTHR23504:SF1">
    <property type="entry name" value="GH21943P-RELATED"/>
    <property type="match status" value="1"/>
</dbReference>
<dbReference type="PRINTS" id="PR01035">
    <property type="entry name" value="TCRTETA"/>
</dbReference>
<sequence>MFRWYFALFSISGLFSVTFSVILAYVADITEKQDRSAAYGLVSATFAASLVTSPALGAWISDDYGDGAVVLLATIIAIVDVLFIVFRVPESLPVKRSASDVISWESADPFGTLRLVWEDRLVLQLALIVFLSYLPESGQFSCFFVYLK</sequence>
<evidence type="ECO:0000256" key="2">
    <source>
        <dbReference type="ARBA" id="ARBA00022448"/>
    </source>
</evidence>
<dbReference type="Gene3D" id="1.20.1250.20">
    <property type="entry name" value="MFS general substrate transporter like domains"/>
    <property type="match status" value="1"/>
</dbReference>
<feature type="transmembrane region" description="Helical" evidence="6">
    <location>
        <begin position="38"/>
        <end position="61"/>
    </location>
</feature>
<dbReference type="Proteomes" id="UP000270094">
    <property type="component" value="Unassembled WGS sequence"/>
</dbReference>
<evidence type="ECO:0000313" key="9">
    <source>
        <dbReference type="Proteomes" id="UP000270094"/>
    </source>
</evidence>
<keyword evidence="5 6" id="KW-0472">Membrane</keyword>
<evidence type="ECO:0000313" key="8">
    <source>
        <dbReference type="EMBL" id="VDM84153.1"/>
    </source>
</evidence>
<keyword evidence="9" id="KW-1185">Reference proteome</keyword>
<dbReference type="EMBL" id="UYYB01127941">
    <property type="protein sequence ID" value="VDM84153.1"/>
    <property type="molecule type" value="Genomic_DNA"/>
</dbReference>
<keyword evidence="2" id="KW-0813">Transport</keyword>
<accession>A0A3P7JT00</accession>
<evidence type="ECO:0000256" key="3">
    <source>
        <dbReference type="ARBA" id="ARBA00022692"/>
    </source>
</evidence>
<feature type="transmembrane region" description="Helical" evidence="6">
    <location>
        <begin position="6"/>
        <end position="26"/>
    </location>
</feature>
<comment type="subcellular location">
    <subcellularLocation>
        <location evidence="1">Membrane</location>
        <topology evidence="1">Multi-pass membrane protein</topology>
    </subcellularLocation>
</comment>
<protein>
    <recommendedName>
        <fullName evidence="7">Major facilitator superfamily (MFS) profile domain-containing protein</fullName>
    </recommendedName>
</protein>
<dbReference type="InterPro" id="IPR020846">
    <property type="entry name" value="MFS_dom"/>
</dbReference>
<reference evidence="8 9" key="1">
    <citation type="submission" date="2018-11" db="EMBL/GenBank/DDBJ databases">
        <authorList>
            <consortium name="Pathogen Informatics"/>
        </authorList>
    </citation>
    <scope>NUCLEOTIDE SEQUENCE [LARGE SCALE GENOMIC DNA]</scope>
</reference>
<dbReference type="PANTHER" id="PTHR23504">
    <property type="entry name" value="MAJOR FACILITATOR SUPERFAMILY DOMAIN-CONTAINING PROTEIN 10"/>
    <property type="match status" value="1"/>
</dbReference>
<keyword evidence="4 6" id="KW-1133">Transmembrane helix</keyword>
<keyword evidence="3 6" id="KW-0812">Transmembrane</keyword>